<name>A0A401TF79_CHIPU</name>
<evidence type="ECO:0000313" key="2">
    <source>
        <dbReference type="Proteomes" id="UP000287033"/>
    </source>
</evidence>
<protein>
    <submittedName>
        <fullName evidence="1">Uncharacterized protein</fullName>
    </submittedName>
</protein>
<dbReference type="Proteomes" id="UP000287033">
    <property type="component" value="Unassembled WGS sequence"/>
</dbReference>
<organism evidence="1 2">
    <name type="scientific">Chiloscyllium punctatum</name>
    <name type="common">Brownbanded bambooshark</name>
    <name type="synonym">Hemiscyllium punctatum</name>
    <dbReference type="NCBI Taxonomy" id="137246"/>
    <lineage>
        <taxon>Eukaryota</taxon>
        <taxon>Metazoa</taxon>
        <taxon>Chordata</taxon>
        <taxon>Craniata</taxon>
        <taxon>Vertebrata</taxon>
        <taxon>Chondrichthyes</taxon>
        <taxon>Elasmobranchii</taxon>
        <taxon>Galeomorphii</taxon>
        <taxon>Galeoidea</taxon>
        <taxon>Orectolobiformes</taxon>
        <taxon>Hemiscylliidae</taxon>
        <taxon>Chiloscyllium</taxon>
    </lineage>
</organism>
<dbReference type="AlphaFoldDB" id="A0A401TF79"/>
<gene>
    <name evidence="1" type="ORF">chiPu_0025417</name>
</gene>
<accession>A0A401TF79</accession>
<evidence type="ECO:0000313" key="1">
    <source>
        <dbReference type="EMBL" id="GCC41281.1"/>
    </source>
</evidence>
<keyword evidence="2" id="KW-1185">Reference proteome</keyword>
<dbReference type="EMBL" id="BEZZ01058360">
    <property type="protein sequence ID" value="GCC41281.1"/>
    <property type="molecule type" value="Genomic_DNA"/>
</dbReference>
<reference evidence="1 2" key="1">
    <citation type="journal article" date="2018" name="Nat. Ecol. Evol.">
        <title>Shark genomes provide insights into elasmobranch evolution and the origin of vertebrates.</title>
        <authorList>
            <person name="Hara Y"/>
            <person name="Yamaguchi K"/>
            <person name="Onimaru K"/>
            <person name="Kadota M"/>
            <person name="Koyanagi M"/>
            <person name="Keeley SD"/>
            <person name="Tatsumi K"/>
            <person name="Tanaka K"/>
            <person name="Motone F"/>
            <person name="Kageyama Y"/>
            <person name="Nozu R"/>
            <person name="Adachi N"/>
            <person name="Nishimura O"/>
            <person name="Nakagawa R"/>
            <person name="Tanegashima C"/>
            <person name="Kiyatake I"/>
            <person name="Matsumoto R"/>
            <person name="Murakumo K"/>
            <person name="Nishida K"/>
            <person name="Terakita A"/>
            <person name="Kuratani S"/>
            <person name="Sato K"/>
            <person name="Hyodo S Kuraku.S."/>
        </authorList>
    </citation>
    <scope>NUCLEOTIDE SEQUENCE [LARGE SCALE GENOMIC DNA]</scope>
</reference>
<comment type="caution">
    <text evidence="1">The sequence shown here is derived from an EMBL/GenBank/DDBJ whole genome shotgun (WGS) entry which is preliminary data.</text>
</comment>
<proteinExistence type="predicted"/>
<sequence length="138" mass="14264">MSSVPARLATRPWLGVSPPAQRPFCFVTPRGEMGGCVRPLTISSHPHQSPLPDTIPDLMILLLGGGVGGTRGDKMEQSDTDLLDIRTSLTATLGAISEPGAQLRPSGKGFPLAPARSRCAAQGVRGVGAAVPRDPCGT</sequence>